<sequence>MTEMKVRLEIDNTLQEPEVIIKASNHDPNVEHIKKLLENSSHSDTLTCYQGATEYFLKLDNILFIETADRRLQVHTKDDIYISKNHLYKLADSLPGSFLQVSKSALVNLYQVNALTKSISNCLISFRNSHKQIYASRRYYKQLQERLNEMR</sequence>
<dbReference type="STRING" id="319653.SAMN04487973_104156"/>
<comment type="caution">
    <text evidence="2">The sequence shown here is derived from an EMBL/GenBank/DDBJ whole genome shotgun (WGS) entry which is preliminary data.</text>
</comment>
<dbReference type="EMBL" id="JQBY01000003">
    <property type="protein sequence ID" value="KRN83190.1"/>
    <property type="molecule type" value="Genomic_DNA"/>
</dbReference>
<dbReference type="GO" id="GO:0003677">
    <property type="term" value="F:DNA binding"/>
    <property type="evidence" value="ECO:0007669"/>
    <property type="project" value="InterPro"/>
</dbReference>
<dbReference type="GO" id="GO:0000156">
    <property type="term" value="F:phosphorelay response regulator activity"/>
    <property type="evidence" value="ECO:0007669"/>
    <property type="project" value="InterPro"/>
</dbReference>
<evidence type="ECO:0000313" key="3">
    <source>
        <dbReference type="Proteomes" id="UP000051749"/>
    </source>
</evidence>
<reference evidence="2 3" key="1">
    <citation type="journal article" date="2015" name="Genome Announc.">
        <title>Expanding the biotechnology potential of lactobacilli through comparative genomics of 213 strains and associated genera.</title>
        <authorList>
            <person name="Sun Z."/>
            <person name="Harris H.M."/>
            <person name="McCann A."/>
            <person name="Guo C."/>
            <person name="Argimon S."/>
            <person name="Zhang W."/>
            <person name="Yang X."/>
            <person name="Jeffery I.B."/>
            <person name="Cooney J.C."/>
            <person name="Kagawa T.F."/>
            <person name="Liu W."/>
            <person name="Song Y."/>
            <person name="Salvetti E."/>
            <person name="Wrobel A."/>
            <person name="Rasinkangas P."/>
            <person name="Parkhill J."/>
            <person name="Rea M.C."/>
            <person name="O'Sullivan O."/>
            <person name="Ritari J."/>
            <person name="Douillard F.P."/>
            <person name="Paul Ross R."/>
            <person name="Yang R."/>
            <person name="Briner A.E."/>
            <person name="Felis G.E."/>
            <person name="de Vos W.M."/>
            <person name="Barrangou R."/>
            <person name="Klaenhammer T.R."/>
            <person name="Caufield P.W."/>
            <person name="Cui Y."/>
            <person name="Zhang H."/>
            <person name="O'Toole P.W."/>
        </authorList>
    </citation>
    <scope>NUCLEOTIDE SEQUENCE [LARGE SCALE GENOMIC DNA]</scope>
    <source>
        <strain evidence="2 3">DSM 22301</strain>
    </source>
</reference>
<evidence type="ECO:0000313" key="2">
    <source>
        <dbReference type="EMBL" id="KRN83190.1"/>
    </source>
</evidence>
<dbReference type="PROSITE" id="PS50930">
    <property type="entry name" value="HTH_LYTTR"/>
    <property type="match status" value="1"/>
</dbReference>
<dbReference type="PANTHER" id="PTHR37299:SF4">
    <property type="entry name" value="TRANSCRIPTIONAL REGULATOR"/>
    <property type="match status" value="1"/>
</dbReference>
<dbReference type="InterPro" id="IPR007492">
    <property type="entry name" value="LytTR_DNA-bd_dom"/>
</dbReference>
<organism evidence="2 3">
    <name type="scientific">Pediococcus ethanolidurans</name>
    <dbReference type="NCBI Taxonomy" id="319653"/>
    <lineage>
        <taxon>Bacteria</taxon>
        <taxon>Bacillati</taxon>
        <taxon>Bacillota</taxon>
        <taxon>Bacilli</taxon>
        <taxon>Lactobacillales</taxon>
        <taxon>Lactobacillaceae</taxon>
        <taxon>Pediococcus</taxon>
    </lineage>
</organism>
<evidence type="ECO:0000259" key="1">
    <source>
        <dbReference type="PROSITE" id="PS50930"/>
    </source>
</evidence>
<dbReference type="SMART" id="SM00850">
    <property type="entry name" value="LytTR"/>
    <property type="match status" value="1"/>
</dbReference>
<dbReference type="Gene3D" id="2.40.50.1020">
    <property type="entry name" value="LytTr DNA-binding domain"/>
    <property type="match status" value="1"/>
</dbReference>
<dbReference type="Pfam" id="PF04397">
    <property type="entry name" value="LytTR"/>
    <property type="match status" value="1"/>
</dbReference>
<protein>
    <submittedName>
        <fullName evidence="2">Response regulator</fullName>
    </submittedName>
</protein>
<gene>
    <name evidence="2" type="ORF">IV87_GL001221</name>
</gene>
<dbReference type="AlphaFoldDB" id="A0A0R2K5R3"/>
<feature type="domain" description="HTH LytTR-type" evidence="1">
    <location>
        <begin position="46"/>
        <end position="149"/>
    </location>
</feature>
<name>A0A0R2K5R3_9LACO</name>
<dbReference type="PATRIC" id="fig|319653.3.peg.1236"/>
<dbReference type="PANTHER" id="PTHR37299">
    <property type="entry name" value="TRANSCRIPTIONAL REGULATOR-RELATED"/>
    <property type="match status" value="1"/>
</dbReference>
<proteinExistence type="predicted"/>
<accession>A0A0R2K5R3</accession>
<dbReference type="InterPro" id="IPR046947">
    <property type="entry name" value="LytR-like"/>
</dbReference>
<dbReference type="Proteomes" id="UP000051749">
    <property type="component" value="Unassembled WGS sequence"/>
</dbReference>